<dbReference type="Proteomes" id="UP000726170">
    <property type="component" value="Unassembled WGS sequence"/>
</dbReference>
<dbReference type="Pfam" id="PF12945">
    <property type="entry name" value="PilZNR"/>
    <property type="match status" value="1"/>
</dbReference>
<organism evidence="3 4">
    <name type="scientific">Clostridium mobile</name>
    <dbReference type="NCBI Taxonomy" id="2841512"/>
    <lineage>
        <taxon>Bacteria</taxon>
        <taxon>Bacillati</taxon>
        <taxon>Bacillota</taxon>
        <taxon>Clostridia</taxon>
        <taxon>Eubacteriales</taxon>
        <taxon>Clostridiaceae</taxon>
        <taxon>Clostridium</taxon>
    </lineage>
</organism>
<name>A0ABS6ECU8_9CLOT</name>
<evidence type="ECO:0000313" key="4">
    <source>
        <dbReference type="Proteomes" id="UP000726170"/>
    </source>
</evidence>
<dbReference type="EMBL" id="JAHLQF010000001">
    <property type="protein sequence ID" value="MBU5483018.1"/>
    <property type="molecule type" value="Genomic_DNA"/>
</dbReference>
<dbReference type="InterPro" id="IPR009875">
    <property type="entry name" value="PilZ_domain"/>
</dbReference>
<reference evidence="3 4" key="1">
    <citation type="submission" date="2021-06" db="EMBL/GenBank/DDBJ databases">
        <authorList>
            <person name="Sun Q."/>
            <person name="Li D."/>
        </authorList>
    </citation>
    <scope>NUCLEOTIDE SEQUENCE [LARGE SCALE GENOMIC DNA]</scope>
    <source>
        <strain evidence="3 4">MSJ-11</strain>
    </source>
</reference>
<evidence type="ECO:0000259" key="2">
    <source>
        <dbReference type="Pfam" id="PF12945"/>
    </source>
</evidence>
<evidence type="ECO:0000313" key="3">
    <source>
        <dbReference type="EMBL" id="MBU5483018.1"/>
    </source>
</evidence>
<sequence length="210" mass="23937">MTDNIKFSVNSKIEILMEDGIYKSNIQDISDSYAGISIPVRDGVYLPLKKGELIEGVYYTHKGVYKFTTVVTGRKIDRIMMVLIANPKQFVKIQRRNHVRVSIVSKACCSVIDTGRDIEFFDGYTLDVSAGGMKLSTYKELHVGNILAISLLLKDEEVHVKGKIIRVEKEDKKYICGVSFIDVDDKTVEKIIRLLFQIMREHRKNRPGGY</sequence>
<gene>
    <name evidence="3" type="ORF">KQI86_01685</name>
</gene>
<protein>
    <submittedName>
        <fullName evidence="3">PilZ domain-containing protein</fullName>
    </submittedName>
</protein>
<keyword evidence="4" id="KW-1185">Reference proteome</keyword>
<comment type="caution">
    <text evidence="3">The sequence shown here is derived from an EMBL/GenBank/DDBJ whole genome shotgun (WGS) entry which is preliminary data.</text>
</comment>
<accession>A0ABS6ECU8</accession>
<proteinExistence type="predicted"/>
<dbReference type="Pfam" id="PF07238">
    <property type="entry name" value="PilZ"/>
    <property type="match status" value="1"/>
</dbReference>
<feature type="domain" description="PilZ" evidence="1">
    <location>
        <begin position="94"/>
        <end position="197"/>
    </location>
</feature>
<dbReference type="RefSeq" id="WP_216437423.1">
    <property type="nucleotide sequence ID" value="NZ_JAHLQF010000001.1"/>
</dbReference>
<dbReference type="InterPro" id="IPR009926">
    <property type="entry name" value="T3SS_YcgR_PilZN"/>
</dbReference>
<feature type="domain" description="Type III secretion system flagellar brake protein YcgR PilZN" evidence="2">
    <location>
        <begin position="9"/>
        <end position="87"/>
    </location>
</feature>
<evidence type="ECO:0000259" key="1">
    <source>
        <dbReference type="Pfam" id="PF07238"/>
    </source>
</evidence>